<dbReference type="Gene3D" id="2.60.40.10">
    <property type="entry name" value="Immunoglobulins"/>
    <property type="match status" value="1"/>
</dbReference>
<evidence type="ECO:0008006" key="4">
    <source>
        <dbReference type="Google" id="ProtNLM"/>
    </source>
</evidence>
<dbReference type="EMBL" id="JACIEP010000012">
    <property type="protein sequence ID" value="MBB4037290.1"/>
    <property type="molecule type" value="Genomic_DNA"/>
</dbReference>
<proteinExistence type="predicted"/>
<dbReference type="Gene3D" id="2.30.30.1270">
    <property type="match status" value="1"/>
</dbReference>
<feature type="signal peptide" evidence="1">
    <location>
        <begin position="1"/>
        <end position="25"/>
    </location>
</feature>
<evidence type="ECO:0000313" key="3">
    <source>
        <dbReference type="Proteomes" id="UP000555103"/>
    </source>
</evidence>
<gene>
    <name evidence="2" type="ORF">GGR21_003207</name>
</gene>
<evidence type="ECO:0000313" key="2">
    <source>
        <dbReference type="EMBL" id="MBB4037290.1"/>
    </source>
</evidence>
<organism evidence="2 3">
    <name type="scientific">Dysgonomonas hofstadii</name>
    <dbReference type="NCBI Taxonomy" id="637886"/>
    <lineage>
        <taxon>Bacteria</taxon>
        <taxon>Pseudomonadati</taxon>
        <taxon>Bacteroidota</taxon>
        <taxon>Bacteroidia</taxon>
        <taxon>Bacteroidales</taxon>
        <taxon>Dysgonomonadaceae</taxon>
        <taxon>Dysgonomonas</taxon>
    </lineage>
</organism>
<dbReference type="Gene3D" id="2.60.40.2730">
    <property type="match status" value="1"/>
</dbReference>
<comment type="caution">
    <text evidence="2">The sequence shown here is derived from an EMBL/GenBank/DDBJ whole genome shotgun (WGS) entry which is preliminary data.</text>
</comment>
<dbReference type="Pfam" id="PF16319">
    <property type="entry name" value="SGBP_BT4661-like"/>
    <property type="match status" value="1"/>
</dbReference>
<evidence type="ECO:0000256" key="1">
    <source>
        <dbReference type="SAM" id="SignalP"/>
    </source>
</evidence>
<dbReference type="InterPro" id="IPR032529">
    <property type="entry name" value="BT4661-like"/>
</dbReference>
<accession>A0A840CMS9</accession>
<dbReference type="InterPro" id="IPR013783">
    <property type="entry name" value="Ig-like_fold"/>
</dbReference>
<keyword evidence="3" id="KW-1185">Reference proteome</keyword>
<name>A0A840CMS9_9BACT</name>
<dbReference type="RefSeq" id="WP_183308143.1">
    <property type="nucleotide sequence ID" value="NZ_JACIEP010000012.1"/>
</dbReference>
<reference evidence="2 3" key="1">
    <citation type="submission" date="2020-08" db="EMBL/GenBank/DDBJ databases">
        <title>Genomic Encyclopedia of Type Strains, Phase IV (KMG-IV): sequencing the most valuable type-strain genomes for metagenomic binning, comparative biology and taxonomic classification.</title>
        <authorList>
            <person name="Goeker M."/>
        </authorList>
    </citation>
    <scope>NUCLEOTIDE SEQUENCE [LARGE SCALE GENOMIC DNA]</scope>
    <source>
        <strain evidence="2 3">DSM 104969</strain>
    </source>
</reference>
<dbReference type="Gene3D" id="2.60.40.2720">
    <property type="match status" value="1"/>
</dbReference>
<dbReference type="Proteomes" id="UP000555103">
    <property type="component" value="Unassembled WGS sequence"/>
</dbReference>
<dbReference type="Gene3D" id="2.60.40.2710">
    <property type="match status" value="1"/>
</dbReference>
<keyword evidence="1" id="KW-0732">Signal</keyword>
<feature type="chain" id="PRO_5032382397" description="DUF4958 domain-containing protein" evidence="1">
    <location>
        <begin position="26"/>
        <end position="719"/>
    </location>
</feature>
<sequence>MNQINTQLRLLFFLLIVLLSFGVFTACDDTETVDKTDFAIYYTGMTDIGPSMTGIISSPSYIGGTPYDFEIVRTTLNDETYSGESFEIDKENGNITISKTAGIPVGHYKLTIKCFSNGKMYEFRDIVEVNMMKPVPDGITVEPNKLKADYADVIDASSEIELPTAQVNTDGNHVSIRKYEIAKSDFSKYFEISSTGLISIVRGDAGLLPGKYILSLKLTTGASAEDEGIFENAVEIDITSRPLALEYTPSSGKIEEESVQSGSTTFESNAPVLKGSPDDLTYSIKSVTPATNKIEINPQTGILSVKEKHGFTAGQKYSVNVTVKNAYSESGVDFNNVFELEVVEYIEPIQNFSYENLEAIQAVAFENSPAAEFKGDEVRFEFIDLPAALQGKISIDHEGKVSGLKGNTIPLGSYTVKIKATNPKSDPELPSIASFSLIVKENPNYFTYVRYGNNLGLTPESNYANQFRIAVGGSHSDVSPVPQTDAKVGLTYEIRSIHQSAGTTIDSNSGKITLAGLAKKQCAIVMVTAIAGKGTPAEYSVQTPVFFHYSDLVSPASNAAENVLIEYTPFVLQVNPNSGGRSTKPTVTGVNNIALFTMDYRRTFNYYNFFGTHQDGQPNAAGSFLQNLWNNYAESTGTNPNYGSRNPLSYYANTGNIDKTLAYVDPNSYELVVNPNKWIYNGEPANGAMIGQITFETNGKDPQSGGQVFPIVLWFGTNF</sequence>
<dbReference type="AlphaFoldDB" id="A0A840CMS9"/>
<dbReference type="Gene3D" id="2.60.40.60">
    <property type="entry name" value="Cadherins"/>
    <property type="match status" value="1"/>
</dbReference>
<protein>
    <recommendedName>
        <fullName evidence="4">DUF4958 domain-containing protein</fullName>
    </recommendedName>
</protein>